<dbReference type="Gene3D" id="3.40.50.1820">
    <property type="entry name" value="alpha/beta hydrolase"/>
    <property type="match status" value="1"/>
</dbReference>
<dbReference type="RefSeq" id="XP_058309358.1">
    <property type="nucleotide sequence ID" value="XM_058452820.1"/>
</dbReference>
<reference evidence="2" key="2">
    <citation type="journal article" date="2023" name="IMA Fungus">
        <title>Comparative genomic study of the Penicillium genus elucidates a diverse pangenome and 15 lateral gene transfer events.</title>
        <authorList>
            <person name="Petersen C."/>
            <person name="Sorensen T."/>
            <person name="Nielsen M.R."/>
            <person name="Sondergaard T.E."/>
            <person name="Sorensen J.L."/>
            <person name="Fitzpatrick D.A."/>
            <person name="Frisvad J.C."/>
            <person name="Nielsen K.L."/>
        </authorList>
    </citation>
    <scope>NUCLEOTIDE SEQUENCE</scope>
    <source>
        <strain evidence="2">IBT 15544</strain>
    </source>
</reference>
<proteinExistence type="predicted"/>
<reference evidence="2" key="1">
    <citation type="submission" date="2022-12" db="EMBL/GenBank/DDBJ databases">
        <authorList>
            <person name="Petersen C."/>
        </authorList>
    </citation>
    <scope>NUCLEOTIDE SEQUENCE</scope>
    <source>
        <strain evidence="2">IBT 15544</strain>
    </source>
</reference>
<dbReference type="Pfam" id="PF12697">
    <property type="entry name" value="Abhydrolase_6"/>
    <property type="match status" value="1"/>
</dbReference>
<dbReference type="InterPro" id="IPR000073">
    <property type="entry name" value="AB_hydrolase_1"/>
</dbReference>
<feature type="domain" description="AB hydrolase-1" evidence="1">
    <location>
        <begin position="303"/>
        <end position="450"/>
    </location>
</feature>
<protein>
    <recommendedName>
        <fullName evidence="1">AB hydrolase-1 domain-containing protein</fullName>
    </recommendedName>
</protein>
<dbReference type="GeneID" id="83180121"/>
<accession>A0A9W9MP55</accession>
<dbReference type="Proteomes" id="UP001150904">
    <property type="component" value="Unassembled WGS sequence"/>
</dbReference>
<dbReference type="InterPro" id="IPR029058">
    <property type="entry name" value="AB_hydrolase_fold"/>
</dbReference>
<dbReference type="GO" id="GO:0072330">
    <property type="term" value="P:monocarboxylic acid biosynthetic process"/>
    <property type="evidence" value="ECO:0007669"/>
    <property type="project" value="UniProtKB-ARBA"/>
</dbReference>
<evidence type="ECO:0000259" key="1">
    <source>
        <dbReference type="Pfam" id="PF12697"/>
    </source>
</evidence>
<dbReference type="PANTHER" id="PTHR38791">
    <property type="entry name" value="ZN(II)2CYS6 TRANSCRIPTION FACTOR (EUROFUNG)-RELATED-RELATED"/>
    <property type="match status" value="1"/>
</dbReference>
<evidence type="ECO:0000313" key="2">
    <source>
        <dbReference type="EMBL" id="KAJ5204879.1"/>
    </source>
</evidence>
<dbReference type="EMBL" id="JAPQKR010000012">
    <property type="protein sequence ID" value="KAJ5204879.1"/>
    <property type="molecule type" value="Genomic_DNA"/>
</dbReference>
<evidence type="ECO:0000313" key="3">
    <source>
        <dbReference type="Proteomes" id="UP001150904"/>
    </source>
</evidence>
<gene>
    <name evidence="2" type="ORF">N7498_005758</name>
</gene>
<sequence length="610" mass="67871">MDLYTQVQPDQETPFLAGEWETLLSHAVELYQRLENLFAELPVSWRFKTVSDPLANPRLVFPGKYHIYYNTWIAQVWDGMRACRIILNHVIYCLLLREGLTWAPHEFSDGGAYTSLLQRVSHTTTEMRDDILAPVPHMLGFIQHEATTSTSYIDCSSSAGTPSLVPASGAYFVVWPLYLAGIRLMNTPETREWIVDRLRAIRSTTGIQIAAYLAEMKEKDAAHLNAMLLTSEFLLPHLGLVKPPPSPPSLRPQHGFGNIWVIMSDPLGLISSNRFHRRVNLDTICGPLTVSFAEMGCVTGPALLFIPGMFASRYMGIPLHAIAERAGVRLLVVDRPGMGASTDVPLNKRIAAWVDLLPRLLAHLGIARVNLVAHSAGTVYLLNTWAQCHELVGPEITLLAPWVNPAYSRVTAMQIAQYVPTKAFSAWHHIPRFFVTQAAPILASSKALFRQISSQVSEAVEENRSSLDANYQSAERDDSVLRAEQAELFRLAASFMYDETTVGANSEALLCLRKSDGSDWGVCSDYAQCAQMLAAREQSTDGRVSLRTYFAYKDALVGSRGARYFEECWKAPGVEAIDFISTTVDGTDHDTLLQSMDVWKAIFASMCRPQ</sequence>
<dbReference type="AlphaFoldDB" id="A0A9W9MP55"/>
<dbReference type="GO" id="GO:0017000">
    <property type="term" value="P:antibiotic biosynthetic process"/>
    <property type="evidence" value="ECO:0007669"/>
    <property type="project" value="UniProtKB-ARBA"/>
</dbReference>
<dbReference type="InterPro" id="IPR053175">
    <property type="entry name" value="DHMBA_Reg_Transcription_Factor"/>
</dbReference>
<name>A0A9W9MP55_9EURO</name>
<dbReference type="OrthoDB" id="294702at2759"/>
<comment type="caution">
    <text evidence="2">The sequence shown here is derived from an EMBL/GenBank/DDBJ whole genome shotgun (WGS) entry which is preliminary data.</text>
</comment>
<dbReference type="SUPFAM" id="SSF53474">
    <property type="entry name" value="alpha/beta-Hydrolases"/>
    <property type="match status" value="1"/>
</dbReference>
<keyword evidence="3" id="KW-1185">Reference proteome</keyword>
<organism evidence="2 3">
    <name type="scientific">Penicillium cinerascens</name>
    <dbReference type="NCBI Taxonomy" id="70096"/>
    <lineage>
        <taxon>Eukaryota</taxon>
        <taxon>Fungi</taxon>
        <taxon>Dikarya</taxon>
        <taxon>Ascomycota</taxon>
        <taxon>Pezizomycotina</taxon>
        <taxon>Eurotiomycetes</taxon>
        <taxon>Eurotiomycetidae</taxon>
        <taxon>Eurotiales</taxon>
        <taxon>Aspergillaceae</taxon>
        <taxon>Penicillium</taxon>
    </lineage>
</organism>